<organism evidence="1 2">
    <name type="scientific">Caerostris extrusa</name>
    <name type="common">Bark spider</name>
    <name type="synonym">Caerostris bankana</name>
    <dbReference type="NCBI Taxonomy" id="172846"/>
    <lineage>
        <taxon>Eukaryota</taxon>
        <taxon>Metazoa</taxon>
        <taxon>Ecdysozoa</taxon>
        <taxon>Arthropoda</taxon>
        <taxon>Chelicerata</taxon>
        <taxon>Arachnida</taxon>
        <taxon>Araneae</taxon>
        <taxon>Araneomorphae</taxon>
        <taxon>Entelegynae</taxon>
        <taxon>Araneoidea</taxon>
        <taxon>Araneidae</taxon>
        <taxon>Caerostris</taxon>
    </lineage>
</organism>
<evidence type="ECO:0000313" key="2">
    <source>
        <dbReference type="Proteomes" id="UP001054945"/>
    </source>
</evidence>
<evidence type="ECO:0000313" key="1">
    <source>
        <dbReference type="EMBL" id="GIY80023.1"/>
    </source>
</evidence>
<keyword evidence="2" id="KW-1185">Reference proteome</keyword>
<reference evidence="1 2" key="1">
    <citation type="submission" date="2021-06" db="EMBL/GenBank/DDBJ databases">
        <title>Caerostris extrusa draft genome.</title>
        <authorList>
            <person name="Kono N."/>
            <person name="Arakawa K."/>
        </authorList>
    </citation>
    <scope>NUCLEOTIDE SEQUENCE [LARGE SCALE GENOMIC DNA]</scope>
</reference>
<dbReference type="Proteomes" id="UP001054945">
    <property type="component" value="Unassembled WGS sequence"/>
</dbReference>
<dbReference type="AlphaFoldDB" id="A0AAV4WCP8"/>
<proteinExistence type="predicted"/>
<gene>
    <name evidence="1" type="ORF">CEXT_702941</name>
</gene>
<dbReference type="EMBL" id="BPLR01015954">
    <property type="protein sequence ID" value="GIY80023.1"/>
    <property type="molecule type" value="Genomic_DNA"/>
</dbReference>
<comment type="caution">
    <text evidence="1">The sequence shown here is derived from an EMBL/GenBank/DDBJ whole genome shotgun (WGS) entry which is preliminary data.</text>
</comment>
<sequence length="126" mass="14240">MEGSRLERMSTVQRHRLLKVLADQTVGFLLNPSALLQDTSIHTPCLLLQDNPEKLFNRREQNRKLANPSSEQTEWKVRDSSACQQSRDIGLLKVLADQTVGFSPNPSGLLQDTFTMSCCRTIRKAL</sequence>
<name>A0AAV4WCP8_CAEEX</name>
<accession>A0AAV4WCP8</accession>
<protein>
    <submittedName>
        <fullName evidence="1">Uncharacterized protein</fullName>
    </submittedName>
</protein>